<protein>
    <recommendedName>
        <fullName evidence="3">DUF4367 domain-containing protein</fullName>
    </recommendedName>
</protein>
<reference evidence="2" key="1">
    <citation type="submission" date="2017-09" db="EMBL/GenBank/DDBJ databases">
        <title>Depth-based differentiation of microbial function through sediment-hosted aquifers and enrichment of novel symbionts in the deep terrestrial subsurface.</title>
        <authorList>
            <person name="Probst A.J."/>
            <person name="Ladd B."/>
            <person name="Jarett J.K."/>
            <person name="Geller-Mcgrath D.E."/>
            <person name="Sieber C.M.K."/>
            <person name="Emerson J.B."/>
            <person name="Anantharaman K."/>
            <person name="Thomas B.C."/>
            <person name="Malmstrom R."/>
            <person name="Stieglmeier M."/>
            <person name="Klingl A."/>
            <person name="Woyke T."/>
            <person name="Ryan C.M."/>
            <person name="Banfield J.F."/>
        </authorList>
    </citation>
    <scope>NUCLEOTIDE SEQUENCE [LARGE SCALE GENOMIC DNA]</scope>
</reference>
<evidence type="ECO:0008006" key="3">
    <source>
        <dbReference type="Google" id="ProtNLM"/>
    </source>
</evidence>
<feature type="non-terminal residue" evidence="1">
    <location>
        <position position="1"/>
    </location>
</feature>
<dbReference type="EMBL" id="PFDW01000080">
    <property type="protein sequence ID" value="PJE57813.1"/>
    <property type="molecule type" value="Genomic_DNA"/>
</dbReference>
<dbReference type="AlphaFoldDB" id="A0A2M8KD51"/>
<evidence type="ECO:0000313" key="2">
    <source>
        <dbReference type="Proteomes" id="UP000231450"/>
    </source>
</evidence>
<proteinExistence type="predicted"/>
<dbReference type="Proteomes" id="UP000231450">
    <property type="component" value="Unassembled WGS sequence"/>
</dbReference>
<comment type="caution">
    <text evidence="1">The sequence shown here is derived from an EMBL/GenBank/DDBJ whole genome shotgun (WGS) entry which is preliminary data.</text>
</comment>
<evidence type="ECO:0000313" key="1">
    <source>
        <dbReference type="EMBL" id="PJE57813.1"/>
    </source>
</evidence>
<sequence>SEIAVNFYIEDGSAENPTYQLYVVFQPNRTITDDGLELIKKEIEPDTIKEATVGDYKGFEGLVVGPKARYQTLIIKEGKPLSFSTWPPTEENKAITDQILSTVSFDK</sequence>
<organism evidence="1 2">
    <name type="scientific">Candidatus Portnoybacteria bacterium CG10_big_fil_rev_8_21_14_0_10_36_7</name>
    <dbReference type="NCBI Taxonomy" id="1974812"/>
    <lineage>
        <taxon>Bacteria</taxon>
        <taxon>Candidatus Portnoyibacteriota</taxon>
    </lineage>
</organism>
<name>A0A2M8KD51_9BACT</name>
<accession>A0A2M8KD51</accession>
<gene>
    <name evidence="1" type="ORF">COU81_04115</name>
</gene>